<reference evidence="2" key="1">
    <citation type="submission" date="2024-07" db="EMBL/GenBank/DDBJ databases">
        <title>Two chromosome-level genome assemblies of Korean endemic species Abeliophyllum distichum and Forsythia ovata (Oleaceae).</title>
        <authorList>
            <person name="Jang H."/>
        </authorList>
    </citation>
    <scope>NUCLEOTIDE SEQUENCE [LARGE SCALE GENOMIC DNA]</scope>
</reference>
<name>A0ABD1UU71_9LAMI</name>
<comment type="caution">
    <text evidence="1">The sequence shown here is derived from an EMBL/GenBank/DDBJ whole genome shotgun (WGS) entry which is preliminary data.</text>
</comment>
<dbReference type="EMBL" id="JBFOLJ010000006">
    <property type="protein sequence ID" value="KAL2527973.1"/>
    <property type="molecule type" value="Genomic_DNA"/>
</dbReference>
<keyword evidence="2" id="KW-1185">Reference proteome</keyword>
<organism evidence="1 2">
    <name type="scientific">Forsythia ovata</name>
    <dbReference type="NCBI Taxonomy" id="205694"/>
    <lineage>
        <taxon>Eukaryota</taxon>
        <taxon>Viridiplantae</taxon>
        <taxon>Streptophyta</taxon>
        <taxon>Embryophyta</taxon>
        <taxon>Tracheophyta</taxon>
        <taxon>Spermatophyta</taxon>
        <taxon>Magnoliopsida</taxon>
        <taxon>eudicotyledons</taxon>
        <taxon>Gunneridae</taxon>
        <taxon>Pentapetalae</taxon>
        <taxon>asterids</taxon>
        <taxon>lamiids</taxon>
        <taxon>Lamiales</taxon>
        <taxon>Oleaceae</taxon>
        <taxon>Forsythieae</taxon>
        <taxon>Forsythia</taxon>
    </lineage>
</organism>
<sequence>MITAVIAGLKEKNGSSKRVEGIVNIPFDLNFAGSRRRHGRPPKPQPEPVQNDVPVFVHGVQNSMAAVPFLAARDLMRKELQMGLAPVEDGGFKCKIERDGEEIGGLQKSGNCRWVYN</sequence>
<dbReference type="AlphaFoldDB" id="A0ABD1UU71"/>
<accession>A0ABD1UU71</accession>
<protein>
    <submittedName>
        <fullName evidence="1">Uncharacterized protein</fullName>
    </submittedName>
</protein>
<evidence type="ECO:0000313" key="1">
    <source>
        <dbReference type="EMBL" id="KAL2527973.1"/>
    </source>
</evidence>
<evidence type="ECO:0000313" key="2">
    <source>
        <dbReference type="Proteomes" id="UP001604277"/>
    </source>
</evidence>
<gene>
    <name evidence="1" type="ORF">Fot_20574</name>
</gene>
<dbReference type="Proteomes" id="UP001604277">
    <property type="component" value="Unassembled WGS sequence"/>
</dbReference>
<proteinExistence type="predicted"/>